<feature type="compositionally biased region" description="Low complexity" evidence="1">
    <location>
        <begin position="22"/>
        <end position="35"/>
    </location>
</feature>
<evidence type="ECO:0000313" key="3">
    <source>
        <dbReference type="Proteomes" id="UP000078559"/>
    </source>
</evidence>
<dbReference type="Proteomes" id="UP000078559">
    <property type="component" value="Chromosome 1"/>
</dbReference>
<dbReference type="EMBL" id="CM003098">
    <property type="protein sequence ID" value="KUI64682.1"/>
    <property type="molecule type" value="Genomic_DNA"/>
</dbReference>
<feature type="region of interest" description="Disordered" evidence="1">
    <location>
        <begin position="17"/>
        <end position="191"/>
    </location>
</feature>
<reference evidence="2" key="1">
    <citation type="submission" date="2014-12" db="EMBL/GenBank/DDBJ databases">
        <title>Genome Sequence of Valsa Canker Pathogens Uncovers a Specific Adaption of Colonization on Woody Bark.</title>
        <authorList>
            <person name="Yin Z."/>
            <person name="Liu H."/>
            <person name="Gao X."/>
            <person name="Li Z."/>
            <person name="Song N."/>
            <person name="Ke X."/>
            <person name="Dai Q."/>
            <person name="Wu Y."/>
            <person name="Sun Y."/>
            <person name="Xu J.-R."/>
            <person name="Kang Z.K."/>
            <person name="Wang L."/>
            <person name="Huang L."/>
        </authorList>
    </citation>
    <scope>NUCLEOTIDE SEQUENCE [LARGE SCALE GENOMIC DNA]</scope>
    <source>
        <strain evidence="2">03-8</strain>
    </source>
</reference>
<evidence type="ECO:0000313" key="2">
    <source>
        <dbReference type="EMBL" id="KUI64682.1"/>
    </source>
</evidence>
<sequence>MASQTPKSASQRLLTMKFMQRAAAAAPPSAPSTPVADHEPSSKRRKTSGRASLGTPETQSYVIDHRAAQAALEEEERKRQALVAKHAEALGDSHWDDDSDSDSGSDDSDSDSSGSSSEDSSEEDSRKKSGRTNYGSQKRPEIRSRRSVEWEKTQKLAKERRKKEVKLNTLTSISGSGSSNFGRSNASGRRR</sequence>
<accession>A0A194VL04</accession>
<name>A0A194VL04_CYTMA</name>
<dbReference type="OrthoDB" id="427960at2759"/>
<keyword evidence="3" id="KW-1185">Reference proteome</keyword>
<feature type="compositionally biased region" description="Acidic residues" evidence="1">
    <location>
        <begin position="97"/>
        <end position="110"/>
    </location>
</feature>
<gene>
    <name evidence="2" type="ORF">VM1G_00180</name>
</gene>
<feature type="compositionally biased region" description="Low complexity" evidence="1">
    <location>
        <begin position="172"/>
        <end position="191"/>
    </location>
</feature>
<dbReference type="AlphaFoldDB" id="A0A194VL04"/>
<protein>
    <submittedName>
        <fullName evidence="2">Uncharacterized protein</fullName>
    </submittedName>
</protein>
<feature type="compositionally biased region" description="Basic and acidic residues" evidence="1">
    <location>
        <begin position="75"/>
        <end position="96"/>
    </location>
</feature>
<evidence type="ECO:0000256" key="1">
    <source>
        <dbReference type="SAM" id="MobiDB-lite"/>
    </source>
</evidence>
<feature type="compositionally biased region" description="Basic and acidic residues" evidence="1">
    <location>
        <begin position="138"/>
        <end position="157"/>
    </location>
</feature>
<proteinExistence type="predicted"/>
<organism evidence="2 3">
    <name type="scientific">Cytospora mali</name>
    <name type="common">Apple Valsa canker fungus</name>
    <name type="synonym">Valsa mali</name>
    <dbReference type="NCBI Taxonomy" id="578113"/>
    <lineage>
        <taxon>Eukaryota</taxon>
        <taxon>Fungi</taxon>
        <taxon>Dikarya</taxon>
        <taxon>Ascomycota</taxon>
        <taxon>Pezizomycotina</taxon>
        <taxon>Sordariomycetes</taxon>
        <taxon>Sordariomycetidae</taxon>
        <taxon>Diaporthales</taxon>
        <taxon>Cytosporaceae</taxon>
        <taxon>Cytospora</taxon>
    </lineage>
</organism>